<dbReference type="GO" id="GO:0008270">
    <property type="term" value="F:zinc ion binding"/>
    <property type="evidence" value="ECO:0007669"/>
    <property type="project" value="UniProtKB-KW"/>
</dbReference>
<evidence type="ECO:0000259" key="5">
    <source>
        <dbReference type="PROSITE" id="PS50089"/>
    </source>
</evidence>
<sequence>MEIYQSGDFVKTLPCLHYNHDACIDEWLKENITCPICRTVIECLEGIIDDEQTEEYDS</sequence>
<name>A0A9D4RN45_DREPO</name>
<dbReference type="EMBL" id="JAIWYP010000002">
    <property type="protein sequence ID" value="KAH3875116.1"/>
    <property type="molecule type" value="Genomic_DNA"/>
</dbReference>
<keyword evidence="3" id="KW-0862">Zinc</keyword>
<dbReference type="InterPro" id="IPR013083">
    <property type="entry name" value="Znf_RING/FYVE/PHD"/>
</dbReference>
<dbReference type="AlphaFoldDB" id="A0A9D4RN45"/>
<reference evidence="6" key="2">
    <citation type="submission" date="2020-11" db="EMBL/GenBank/DDBJ databases">
        <authorList>
            <person name="McCartney M.A."/>
            <person name="Auch B."/>
            <person name="Kono T."/>
            <person name="Mallez S."/>
            <person name="Becker A."/>
            <person name="Gohl D.M."/>
            <person name="Silverstein K.A.T."/>
            <person name="Koren S."/>
            <person name="Bechman K.B."/>
            <person name="Herman A."/>
            <person name="Abrahante J.E."/>
            <person name="Garbe J."/>
        </authorList>
    </citation>
    <scope>NUCLEOTIDE SEQUENCE</scope>
    <source>
        <strain evidence="6">Duluth1</strain>
        <tissue evidence="6">Whole animal</tissue>
    </source>
</reference>
<accession>A0A9D4RN45</accession>
<comment type="caution">
    <text evidence="6">The sequence shown here is derived from an EMBL/GenBank/DDBJ whole genome shotgun (WGS) entry which is preliminary data.</text>
</comment>
<dbReference type="InterPro" id="IPR001841">
    <property type="entry name" value="Znf_RING"/>
</dbReference>
<evidence type="ECO:0000313" key="7">
    <source>
        <dbReference type="Proteomes" id="UP000828390"/>
    </source>
</evidence>
<keyword evidence="2 4" id="KW-0863">Zinc-finger</keyword>
<reference evidence="6" key="1">
    <citation type="journal article" date="2019" name="bioRxiv">
        <title>The Genome of the Zebra Mussel, Dreissena polymorpha: A Resource for Invasive Species Research.</title>
        <authorList>
            <person name="McCartney M.A."/>
            <person name="Auch B."/>
            <person name="Kono T."/>
            <person name="Mallez S."/>
            <person name="Zhang Y."/>
            <person name="Obille A."/>
            <person name="Becker A."/>
            <person name="Abrahante J.E."/>
            <person name="Garbe J."/>
            <person name="Badalamenti J.P."/>
            <person name="Herman A."/>
            <person name="Mangelson H."/>
            <person name="Liachko I."/>
            <person name="Sullivan S."/>
            <person name="Sone E.D."/>
            <person name="Koren S."/>
            <person name="Silverstein K.A.T."/>
            <person name="Beckman K.B."/>
            <person name="Gohl D.M."/>
        </authorList>
    </citation>
    <scope>NUCLEOTIDE SEQUENCE</scope>
    <source>
        <strain evidence="6">Duluth1</strain>
        <tissue evidence="6">Whole animal</tissue>
    </source>
</reference>
<dbReference type="InterPro" id="IPR051834">
    <property type="entry name" value="RING_finger_E3_ligase"/>
</dbReference>
<keyword evidence="7" id="KW-1185">Reference proteome</keyword>
<dbReference type="GO" id="GO:0061630">
    <property type="term" value="F:ubiquitin protein ligase activity"/>
    <property type="evidence" value="ECO:0007669"/>
    <property type="project" value="TreeGrafter"/>
</dbReference>
<gene>
    <name evidence="6" type="ORF">DPMN_038378</name>
</gene>
<evidence type="ECO:0000256" key="2">
    <source>
        <dbReference type="ARBA" id="ARBA00022771"/>
    </source>
</evidence>
<organism evidence="6 7">
    <name type="scientific">Dreissena polymorpha</name>
    <name type="common">Zebra mussel</name>
    <name type="synonym">Mytilus polymorpha</name>
    <dbReference type="NCBI Taxonomy" id="45954"/>
    <lineage>
        <taxon>Eukaryota</taxon>
        <taxon>Metazoa</taxon>
        <taxon>Spiralia</taxon>
        <taxon>Lophotrochozoa</taxon>
        <taxon>Mollusca</taxon>
        <taxon>Bivalvia</taxon>
        <taxon>Autobranchia</taxon>
        <taxon>Heteroconchia</taxon>
        <taxon>Euheterodonta</taxon>
        <taxon>Imparidentia</taxon>
        <taxon>Neoheterodontei</taxon>
        <taxon>Myida</taxon>
        <taxon>Dreissenoidea</taxon>
        <taxon>Dreissenidae</taxon>
        <taxon>Dreissena</taxon>
    </lineage>
</organism>
<dbReference type="Proteomes" id="UP000828390">
    <property type="component" value="Unassembled WGS sequence"/>
</dbReference>
<dbReference type="Gene3D" id="3.30.40.10">
    <property type="entry name" value="Zinc/RING finger domain, C3HC4 (zinc finger)"/>
    <property type="match status" value="1"/>
</dbReference>
<dbReference type="PANTHER" id="PTHR45931:SF3">
    <property type="entry name" value="RING ZINC FINGER-CONTAINING PROTEIN"/>
    <property type="match status" value="1"/>
</dbReference>
<dbReference type="PANTHER" id="PTHR45931">
    <property type="entry name" value="SI:CH211-59O9.10"/>
    <property type="match status" value="1"/>
</dbReference>
<evidence type="ECO:0000256" key="1">
    <source>
        <dbReference type="ARBA" id="ARBA00022723"/>
    </source>
</evidence>
<evidence type="ECO:0000256" key="3">
    <source>
        <dbReference type="ARBA" id="ARBA00022833"/>
    </source>
</evidence>
<keyword evidence="1" id="KW-0479">Metal-binding</keyword>
<dbReference type="GO" id="GO:0006511">
    <property type="term" value="P:ubiquitin-dependent protein catabolic process"/>
    <property type="evidence" value="ECO:0007669"/>
    <property type="project" value="TreeGrafter"/>
</dbReference>
<evidence type="ECO:0000256" key="4">
    <source>
        <dbReference type="PROSITE-ProRule" id="PRU00175"/>
    </source>
</evidence>
<evidence type="ECO:0000313" key="6">
    <source>
        <dbReference type="EMBL" id="KAH3875116.1"/>
    </source>
</evidence>
<dbReference type="Pfam" id="PF13639">
    <property type="entry name" value="zf-RING_2"/>
    <property type="match status" value="1"/>
</dbReference>
<dbReference type="SUPFAM" id="SSF57850">
    <property type="entry name" value="RING/U-box"/>
    <property type="match status" value="1"/>
</dbReference>
<dbReference type="PROSITE" id="PS50089">
    <property type="entry name" value="ZF_RING_2"/>
    <property type="match status" value="1"/>
</dbReference>
<proteinExistence type="predicted"/>
<dbReference type="GO" id="GO:0005634">
    <property type="term" value="C:nucleus"/>
    <property type="evidence" value="ECO:0007669"/>
    <property type="project" value="TreeGrafter"/>
</dbReference>
<feature type="domain" description="RING-type" evidence="5">
    <location>
        <begin position="13"/>
        <end position="38"/>
    </location>
</feature>
<protein>
    <recommendedName>
        <fullName evidence="5">RING-type domain-containing protein</fullName>
    </recommendedName>
</protein>